<feature type="transmembrane region" description="Helical" evidence="7">
    <location>
        <begin position="708"/>
        <end position="728"/>
    </location>
</feature>
<keyword evidence="4 7" id="KW-0472">Membrane</keyword>
<feature type="transmembrane region" description="Helical" evidence="7">
    <location>
        <begin position="666"/>
        <end position="688"/>
    </location>
</feature>
<feature type="transmembrane region" description="Helical" evidence="7">
    <location>
        <begin position="800"/>
        <end position="820"/>
    </location>
</feature>
<feature type="domain" description="Zn(2)-C6 fungal-type" evidence="8">
    <location>
        <begin position="7"/>
        <end position="35"/>
    </location>
</feature>
<feature type="transmembrane region" description="Helical" evidence="7">
    <location>
        <begin position="595"/>
        <end position="628"/>
    </location>
</feature>
<feature type="region of interest" description="Disordered" evidence="6">
    <location>
        <begin position="460"/>
        <end position="484"/>
    </location>
</feature>
<dbReference type="Pfam" id="PF13520">
    <property type="entry name" value="AA_permease_2"/>
    <property type="match status" value="1"/>
</dbReference>
<dbReference type="InterPro" id="IPR036864">
    <property type="entry name" value="Zn2-C6_fun-type_DNA-bd_sf"/>
</dbReference>
<dbReference type="InterPro" id="IPR002293">
    <property type="entry name" value="AA/rel_permease1"/>
</dbReference>
<feature type="compositionally biased region" description="Polar residues" evidence="6">
    <location>
        <begin position="467"/>
        <end position="484"/>
    </location>
</feature>
<comment type="subcellular location">
    <subcellularLocation>
        <location evidence="1">Membrane</location>
        <topology evidence="1">Multi-pass membrane protein</topology>
    </subcellularLocation>
</comment>
<dbReference type="GO" id="GO:0016020">
    <property type="term" value="C:membrane"/>
    <property type="evidence" value="ECO:0007669"/>
    <property type="project" value="UniProtKB-SubCell"/>
</dbReference>
<dbReference type="PANTHER" id="PTHR11785:SF532">
    <property type="entry name" value="TRANSPORTER, PUTATIVE (EUROFUNG)-RELATED"/>
    <property type="match status" value="1"/>
</dbReference>
<dbReference type="AlphaFoldDB" id="A0A428UCX5"/>
<keyword evidence="5" id="KW-0539">Nucleus</keyword>
<keyword evidence="3 7" id="KW-1133">Transmembrane helix</keyword>
<dbReference type="SMART" id="SM00066">
    <property type="entry name" value="GAL4"/>
    <property type="match status" value="1"/>
</dbReference>
<evidence type="ECO:0000256" key="6">
    <source>
        <dbReference type="SAM" id="MobiDB-lite"/>
    </source>
</evidence>
<dbReference type="CDD" id="cd00067">
    <property type="entry name" value="GAL4"/>
    <property type="match status" value="1"/>
</dbReference>
<reference evidence="9 10" key="1">
    <citation type="submission" date="2017-06" db="EMBL/GenBank/DDBJ databases">
        <title>Comparative genomic analysis of Ambrosia Fusariam Clade fungi.</title>
        <authorList>
            <person name="Stajich J.E."/>
            <person name="Carrillo J."/>
            <person name="Kijimoto T."/>
            <person name="Eskalen A."/>
            <person name="O'Donnell K."/>
            <person name="Kasson M."/>
        </authorList>
    </citation>
    <scope>NUCLEOTIDE SEQUENCE [LARGE SCALE GENOMIC DNA]</scope>
    <source>
        <strain evidence="9 10">NRRL62579</strain>
    </source>
</reference>
<dbReference type="Gene3D" id="4.10.240.10">
    <property type="entry name" value="Zn(2)-C6 fungal-type DNA-binding domain"/>
    <property type="match status" value="1"/>
</dbReference>
<feature type="transmembrane region" description="Helical" evidence="7">
    <location>
        <begin position="877"/>
        <end position="898"/>
    </location>
</feature>
<feature type="compositionally biased region" description="Polar residues" evidence="6">
    <location>
        <begin position="100"/>
        <end position="111"/>
    </location>
</feature>
<feature type="region of interest" description="Disordered" evidence="6">
    <location>
        <begin position="89"/>
        <end position="111"/>
    </location>
</feature>
<organism evidence="9 10">
    <name type="scientific">Fusarium oligoseptatum</name>
    <dbReference type="NCBI Taxonomy" id="2604345"/>
    <lineage>
        <taxon>Eukaryota</taxon>
        <taxon>Fungi</taxon>
        <taxon>Dikarya</taxon>
        <taxon>Ascomycota</taxon>
        <taxon>Pezizomycotina</taxon>
        <taxon>Sordariomycetes</taxon>
        <taxon>Hypocreomycetidae</taxon>
        <taxon>Hypocreales</taxon>
        <taxon>Nectriaceae</taxon>
        <taxon>Fusarium</taxon>
        <taxon>Fusarium solani species complex</taxon>
    </lineage>
</organism>
<evidence type="ECO:0000256" key="4">
    <source>
        <dbReference type="ARBA" id="ARBA00023136"/>
    </source>
</evidence>
<dbReference type="EMBL" id="NKCK01000015">
    <property type="protein sequence ID" value="RSM12141.1"/>
    <property type="molecule type" value="Genomic_DNA"/>
</dbReference>
<dbReference type="GO" id="GO:0000981">
    <property type="term" value="F:DNA-binding transcription factor activity, RNA polymerase II-specific"/>
    <property type="evidence" value="ECO:0007669"/>
    <property type="project" value="InterPro"/>
</dbReference>
<proteinExistence type="predicted"/>
<dbReference type="PANTHER" id="PTHR11785">
    <property type="entry name" value="AMINO ACID TRANSPORTER"/>
    <property type="match status" value="1"/>
</dbReference>
<evidence type="ECO:0000256" key="5">
    <source>
        <dbReference type="ARBA" id="ARBA00023242"/>
    </source>
</evidence>
<evidence type="ECO:0000313" key="9">
    <source>
        <dbReference type="EMBL" id="RSM12141.1"/>
    </source>
</evidence>
<comment type="caution">
    <text evidence="9">The sequence shown here is derived from an EMBL/GenBank/DDBJ whole genome shotgun (WGS) entry which is preliminary data.</text>
</comment>
<feature type="transmembrane region" description="Helical" evidence="7">
    <location>
        <begin position="910"/>
        <end position="930"/>
    </location>
</feature>
<dbReference type="STRING" id="1325735.A0A428UCX5"/>
<protein>
    <recommendedName>
        <fullName evidence="8">Zn(2)-C6 fungal-type domain-containing protein</fullName>
    </recommendedName>
</protein>
<feature type="transmembrane region" description="Helical" evidence="7">
    <location>
        <begin position="936"/>
        <end position="956"/>
    </location>
</feature>
<dbReference type="Gene3D" id="1.20.1740.10">
    <property type="entry name" value="Amino acid/polyamine transporter I"/>
    <property type="match status" value="1"/>
</dbReference>
<dbReference type="SUPFAM" id="SSF57701">
    <property type="entry name" value="Zn2/Cys6 DNA-binding domain"/>
    <property type="match status" value="1"/>
</dbReference>
<evidence type="ECO:0000256" key="1">
    <source>
        <dbReference type="ARBA" id="ARBA00004141"/>
    </source>
</evidence>
<feature type="transmembrane region" description="Helical" evidence="7">
    <location>
        <begin position="552"/>
        <end position="574"/>
    </location>
</feature>
<gene>
    <name evidence="9" type="ORF">CEP52_002677</name>
</gene>
<evidence type="ECO:0000313" key="10">
    <source>
        <dbReference type="Proteomes" id="UP000287144"/>
    </source>
</evidence>
<dbReference type="GO" id="GO:0015179">
    <property type="term" value="F:L-amino acid transmembrane transporter activity"/>
    <property type="evidence" value="ECO:0007669"/>
    <property type="project" value="TreeGrafter"/>
</dbReference>
<name>A0A428UCX5_9HYPO</name>
<evidence type="ECO:0000256" key="2">
    <source>
        <dbReference type="ARBA" id="ARBA00022692"/>
    </source>
</evidence>
<dbReference type="Pfam" id="PF00172">
    <property type="entry name" value="Zn_clus"/>
    <property type="match status" value="1"/>
</dbReference>
<dbReference type="InterPro" id="IPR001138">
    <property type="entry name" value="Zn2Cys6_DnaBD"/>
</dbReference>
<dbReference type="Pfam" id="PF11951">
    <property type="entry name" value="Fungal_trans_2"/>
    <property type="match status" value="1"/>
</dbReference>
<evidence type="ECO:0000259" key="8">
    <source>
        <dbReference type="PROSITE" id="PS50048"/>
    </source>
</evidence>
<feature type="transmembrane region" description="Helical" evidence="7">
    <location>
        <begin position="748"/>
        <end position="770"/>
    </location>
</feature>
<dbReference type="GO" id="GO:0008270">
    <property type="term" value="F:zinc ion binding"/>
    <property type="evidence" value="ECO:0007669"/>
    <property type="project" value="InterPro"/>
</dbReference>
<dbReference type="InterPro" id="IPR021858">
    <property type="entry name" value="Fun_TF"/>
</dbReference>
<dbReference type="PROSITE" id="PS00463">
    <property type="entry name" value="ZN2_CY6_FUNGAL_1"/>
    <property type="match status" value="1"/>
</dbReference>
<feature type="transmembrane region" description="Helical" evidence="7">
    <location>
        <begin position="634"/>
        <end position="654"/>
    </location>
</feature>
<evidence type="ECO:0000256" key="7">
    <source>
        <dbReference type="SAM" id="Phobius"/>
    </source>
</evidence>
<sequence length="988" mass="109876">MTRGRRGCWTCRIRHRKCDEQVPDCKECTDRHIKCHGYDIDAPGWMADEVLLQEELRRIKAAVKENFRRVKRVQNRRLAQVTAQAAQASREARLKDDDAVTTSTPSDSQARNTTFREAQYLVHYLDYIFPIQYTFYVDAPEEGGRGWLFFLLERSAPLRNAALTLSAFHQHISSPYRSENQEDELLRYHTKALQELRQIIGRREVGGFTNSREEWLEFLAGGMFLISFEVFQGGTSNWEPHFNALVSVANELKPSEFNFNPPDPSSPDFDFLRGMDTAQKFLLANLLWIDVLAPVSTGASPKLPYREWLDAGKIDMSRVMGCQNSIMIAIGDLVTIDSKAGSMSTETLQENILELEKQIFDGMEAALEAESATKHSTSVTRSVTHLFATSALVQLYTLASEYGLTAPDPHQAVLRVIEVLEQMPANISLRGTPWPFRSEAGFTNLERDAIITNVMTQHAQKQPLLQRPSSQDSYGSVDKTPTSSIDEGEIAVGVVEPSRSLEDDVLPETSPIGRTLSWQSAYILVISRVVGSGIFATPGTIVQSVGSPGLSLLLWVVGAAIGACGLAVSLEYGCMLPRSGGDKVFIEFTYRRPRLLASTLFAIYAVLLGFTASNCIIFAQYTLFAFGIDKDDDFWSKTLAVGLLTAVTIIHGVFPKTGIRIQNFLGWIKIAIILFMILSGFYVVLFRPNIDALPQSQLAWEHLWDDSSWNWGVIATSLFKVFYSYAGLDNVTNVMNEVKNPVRTLRSVALTALATACGMYLLINVAYFLVVPIDDIRGSGELVAALFFERLFGESFGRKVLPLAVASSAIGNVLVVAFAMARIKQEIARQGFLPYSSILSSSLPFNSPLGGFLIHYIPSFLVMVLPTGDIYSLVLEIDGYAGQMIALAVAIGLVKLRVERPDLKRPFRAWLPAVFLRIALSCALLAAPFFRPPGETATYAVVGLSIFALGVVYWYIWTIAIPRWRGTTLEEETHVLEDGTTITKLRYQ</sequence>
<dbReference type="InterPro" id="IPR050598">
    <property type="entry name" value="AminoAcid_Transporter"/>
</dbReference>
<feature type="transmembrane region" description="Helical" evidence="7">
    <location>
        <begin position="832"/>
        <end position="857"/>
    </location>
</feature>
<keyword evidence="2 7" id="KW-0812">Transmembrane</keyword>
<keyword evidence="10" id="KW-1185">Reference proteome</keyword>
<dbReference type="Proteomes" id="UP000287144">
    <property type="component" value="Unassembled WGS sequence"/>
</dbReference>
<dbReference type="PROSITE" id="PS50048">
    <property type="entry name" value="ZN2_CY6_FUNGAL_2"/>
    <property type="match status" value="1"/>
</dbReference>
<accession>A0A428UCX5</accession>
<evidence type="ECO:0000256" key="3">
    <source>
        <dbReference type="ARBA" id="ARBA00022989"/>
    </source>
</evidence>